<evidence type="ECO:0000313" key="7">
    <source>
        <dbReference type="Proteomes" id="UP000015101"/>
    </source>
</evidence>
<reference evidence="7" key="1">
    <citation type="submission" date="2012-12" db="EMBL/GenBank/DDBJ databases">
        <authorList>
            <person name="Hellsten U."/>
            <person name="Grimwood J."/>
            <person name="Chapman J.A."/>
            <person name="Shapiro H."/>
            <person name="Aerts A."/>
            <person name="Otillar R.P."/>
            <person name="Terry A.Y."/>
            <person name="Boore J.L."/>
            <person name="Simakov O."/>
            <person name="Marletaz F."/>
            <person name="Cho S.-J."/>
            <person name="Edsinger-Gonzales E."/>
            <person name="Havlak P."/>
            <person name="Kuo D.-H."/>
            <person name="Larsson T."/>
            <person name="Lv J."/>
            <person name="Arendt D."/>
            <person name="Savage R."/>
            <person name="Osoegawa K."/>
            <person name="de Jong P."/>
            <person name="Lindberg D.R."/>
            <person name="Seaver E.C."/>
            <person name="Weisblat D.A."/>
            <person name="Putnam N.H."/>
            <person name="Grigoriev I.V."/>
            <person name="Rokhsar D.S."/>
        </authorList>
    </citation>
    <scope>NUCLEOTIDE SEQUENCE</scope>
</reference>
<proteinExistence type="predicted"/>
<dbReference type="HOGENOM" id="CLU_661022_0_0_1"/>
<dbReference type="EMBL" id="KB095811">
    <property type="protein sequence ID" value="ESO13173.1"/>
    <property type="molecule type" value="Genomic_DNA"/>
</dbReference>
<evidence type="ECO:0000259" key="4">
    <source>
        <dbReference type="PROSITE" id="PS50022"/>
    </source>
</evidence>
<protein>
    <recommendedName>
        <fullName evidence="4">F5/8 type C domain-containing protein</fullName>
    </recommendedName>
</protein>
<evidence type="ECO:0000256" key="1">
    <source>
        <dbReference type="SAM" id="Coils"/>
    </source>
</evidence>
<feature type="domain" description="F5/8 type C" evidence="4">
    <location>
        <begin position="255"/>
        <end position="414"/>
    </location>
</feature>
<dbReference type="EnsemblMetazoa" id="HelroT188142">
    <property type="protein sequence ID" value="HelroP188142"/>
    <property type="gene ID" value="HelroG188142"/>
</dbReference>
<dbReference type="InterPro" id="IPR008979">
    <property type="entry name" value="Galactose-bd-like_sf"/>
</dbReference>
<dbReference type="OrthoDB" id="10028859at2759"/>
<feature type="coiled-coil region" evidence="1">
    <location>
        <begin position="143"/>
        <end position="170"/>
    </location>
</feature>
<dbReference type="RefSeq" id="XP_009009893.1">
    <property type="nucleotide sequence ID" value="XM_009011645.1"/>
</dbReference>
<gene>
    <name evidence="6" type="primary">20210793</name>
    <name evidence="5" type="ORF">HELRODRAFT_188142</name>
</gene>
<reference evidence="5 7" key="2">
    <citation type="journal article" date="2013" name="Nature">
        <title>Insights into bilaterian evolution from three spiralian genomes.</title>
        <authorList>
            <person name="Simakov O."/>
            <person name="Marletaz F."/>
            <person name="Cho S.J."/>
            <person name="Edsinger-Gonzales E."/>
            <person name="Havlak P."/>
            <person name="Hellsten U."/>
            <person name="Kuo D.H."/>
            <person name="Larsson T."/>
            <person name="Lv J."/>
            <person name="Arendt D."/>
            <person name="Savage R."/>
            <person name="Osoegawa K."/>
            <person name="de Jong P."/>
            <person name="Grimwood J."/>
            <person name="Chapman J.A."/>
            <person name="Shapiro H."/>
            <person name="Aerts A."/>
            <person name="Otillar R.P."/>
            <person name="Terry A.Y."/>
            <person name="Boore J.L."/>
            <person name="Grigoriev I.V."/>
            <person name="Lindberg D.R."/>
            <person name="Seaver E.C."/>
            <person name="Weisblat D.A."/>
            <person name="Putnam N.H."/>
            <person name="Rokhsar D.S."/>
        </authorList>
    </citation>
    <scope>NUCLEOTIDE SEQUENCE</scope>
</reference>
<dbReference type="GeneID" id="20210793"/>
<feature type="chain" id="PRO_5010980860" description="F5/8 type C domain-containing protein" evidence="3">
    <location>
        <begin position="40"/>
        <end position="416"/>
    </location>
</feature>
<dbReference type="OMA" id="WIPRTVT"/>
<evidence type="ECO:0000256" key="2">
    <source>
        <dbReference type="SAM" id="MobiDB-lite"/>
    </source>
</evidence>
<dbReference type="EMBL" id="AMQM01000360">
    <property type="status" value="NOT_ANNOTATED_CDS"/>
    <property type="molecule type" value="Genomic_DNA"/>
</dbReference>
<reference evidence="6" key="3">
    <citation type="submission" date="2015-06" db="UniProtKB">
        <authorList>
            <consortium name="EnsemblMetazoa"/>
        </authorList>
    </citation>
    <scope>IDENTIFICATION</scope>
</reference>
<dbReference type="CTD" id="20210793"/>
<dbReference type="PROSITE" id="PS50022">
    <property type="entry name" value="FA58C_3"/>
    <property type="match status" value="1"/>
</dbReference>
<accession>T1FPP6</accession>
<dbReference type="AlphaFoldDB" id="T1FPP6"/>
<name>T1FPP6_HELRO</name>
<dbReference type="InParanoid" id="T1FPP6"/>
<evidence type="ECO:0000313" key="5">
    <source>
        <dbReference type="EMBL" id="ESO13173.1"/>
    </source>
</evidence>
<keyword evidence="3" id="KW-0732">Signal</keyword>
<dbReference type="PANTHER" id="PTHR24543">
    <property type="entry name" value="MULTICOPPER OXIDASE-RELATED"/>
    <property type="match status" value="1"/>
</dbReference>
<dbReference type="KEGG" id="hro:HELRODRAFT_188142"/>
<dbReference type="PANTHER" id="PTHR24543:SF334">
    <property type="entry name" value="F5_8 TYPE C DOMAIN-CONTAINING PROTEIN"/>
    <property type="match status" value="1"/>
</dbReference>
<dbReference type="InterPro" id="IPR000421">
    <property type="entry name" value="FA58C"/>
</dbReference>
<dbReference type="Gene3D" id="2.60.120.260">
    <property type="entry name" value="Galactose-binding domain-like"/>
    <property type="match status" value="1"/>
</dbReference>
<dbReference type="SUPFAM" id="SSF49785">
    <property type="entry name" value="Galactose-binding domain-like"/>
    <property type="match status" value="1"/>
</dbReference>
<feature type="signal peptide" evidence="3">
    <location>
        <begin position="1"/>
        <end position="39"/>
    </location>
</feature>
<dbReference type="Proteomes" id="UP000015101">
    <property type="component" value="Unassembled WGS sequence"/>
</dbReference>
<keyword evidence="7" id="KW-1185">Reference proteome</keyword>
<evidence type="ECO:0000313" key="6">
    <source>
        <dbReference type="EnsemblMetazoa" id="HelroP188142"/>
    </source>
</evidence>
<evidence type="ECO:0000256" key="3">
    <source>
        <dbReference type="SAM" id="SignalP"/>
    </source>
</evidence>
<keyword evidence="1" id="KW-0175">Coiled coil</keyword>
<feature type="region of interest" description="Disordered" evidence="2">
    <location>
        <begin position="111"/>
        <end position="139"/>
    </location>
</feature>
<organism evidence="6 7">
    <name type="scientific">Helobdella robusta</name>
    <name type="common">Californian leech</name>
    <dbReference type="NCBI Taxonomy" id="6412"/>
    <lineage>
        <taxon>Eukaryota</taxon>
        <taxon>Metazoa</taxon>
        <taxon>Spiralia</taxon>
        <taxon>Lophotrochozoa</taxon>
        <taxon>Annelida</taxon>
        <taxon>Clitellata</taxon>
        <taxon>Hirudinea</taxon>
        <taxon>Rhynchobdellida</taxon>
        <taxon>Glossiphoniidae</taxon>
        <taxon>Helobdella</taxon>
    </lineage>
</organism>
<sequence>MTLLTRNLTVSRQLIFHFRRFFFLFIFFLLIFIVQPSSGQRTYKNNCQCEYVTDSKCAYTLLLPLDSSQSGTSRTPITCPPPPINSGWADLDGRLNQLRQKLTDLTVWMANSNSSNNNNNNNNNTYTTNNNSNTTTSLPTTSEEKILNMTRTLEQEINDLKSNMTQLGQLLQLLNGSFANMLTNFLNNSNSNNNNNNINNNNNNNSSYFSYFEASISSMLYTVSALDEKTKNLEAAINKITTTINNNNNNPTKTCIRPSLVLTGSAPVDSVKVNATSYFGDTPFSIRMLFVNDSDSFWCPNEPNRVDESIQFDLGRSISVLGVVLRGRSNFNQWVSSYRVEYVDDVTKQWVQLKDEFNIDVQFEGNRDRNTMKINYFSQPIRTQHFKFYPLTSAMNPDGATFSNKCTRLDIIYCPE</sequence>
<dbReference type="Pfam" id="PF00754">
    <property type="entry name" value="F5_F8_type_C"/>
    <property type="match status" value="1"/>
</dbReference>
<dbReference type="STRING" id="6412.T1FPP6"/>